<name>U4TKG4_9LACO</name>
<evidence type="ECO:0000256" key="1">
    <source>
        <dbReference type="ARBA" id="ARBA00001933"/>
    </source>
</evidence>
<dbReference type="GO" id="GO:0030632">
    <property type="term" value="P:D-alanine biosynthetic process"/>
    <property type="evidence" value="ECO:0007669"/>
    <property type="project" value="UniProtKB-UniRule"/>
</dbReference>
<accession>U4TKG4</accession>
<dbReference type="Proteomes" id="UP000030647">
    <property type="component" value="Unassembled WGS sequence"/>
</dbReference>
<keyword evidence="9" id="KW-1185">Reference proteome</keyword>
<dbReference type="EMBL" id="KI271587">
    <property type="protein sequence ID" value="ERL65316.1"/>
    <property type="molecule type" value="Genomic_DNA"/>
</dbReference>
<dbReference type="STRING" id="1231336.L248_2715"/>
<evidence type="ECO:0000256" key="3">
    <source>
        <dbReference type="ARBA" id="ARBA00023235"/>
    </source>
</evidence>
<sequence length="387" mass="41813">MNALSHCDTIRKEADTMVVARHRPTRLLISQKAITHNIAVVQKAAQARFIFAAVKDNAYGFGLLPVSQAALHGGAQGLAVAVVDDGLALREAGITAPILIMSLISATDARLCAEQHFIVTVASLSWLQEAAAYLADTPAPLLVSLAVDTGMARIGTRDRAELAASIQYLQERPAQFTYQGLMTHFADSDIVATDYFHRQVARWHTLTDGLPEPPMVHVANSGAAIYHAAEVPTDVVRIGTALYGLEPSEGTVRPDDYLAQIERLESELIMVKKVPAGEGVSYGHTYMTDTDQWIGTVPIGYGDGLNIKLRGFSVLINGQPCPIVGKLTMDAMMVRLPGPLPVHTPVTILGQDGDRRITLADMAKFTGIAAWDLSIQFSDRLPRLLTD</sequence>
<dbReference type="GO" id="GO:0005829">
    <property type="term" value="C:cytosol"/>
    <property type="evidence" value="ECO:0007669"/>
    <property type="project" value="TreeGrafter"/>
</dbReference>
<dbReference type="Gene3D" id="2.40.37.10">
    <property type="entry name" value="Lyase, Ornithine Decarboxylase, Chain A, domain 1"/>
    <property type="match status" value="1"/>
</dbReference>
<dbReference type="Pfam" id="PF01168">
    <property type="entry name" value="Ala_racemase_N"/>
    <property type="match status" value="1"/>
</dbReference>
<comment type="similarity">
    <text evidence="4">Belongs to the alanine racemase family.</text>
</comment>
<dbReference type="Gene3D" id="3.20.20.10">
    <property type="entry name" value="Alanine racemase"/>
    <property type="match status" value="1"/>
</dbReference>
<comment type="catalytic activity">
    <reaction evidence="4">
        <text>L-alanine = D-alanine</text>
        <dbReference type="Rhea" id="RHEA:20249"/>
        <dbReference type="ChEBI" id="CHEBI:57416"/>
        <dbReference type="ChEBI" id="CHEBI:57972"/>
        <dbReference type="EC" id="5.1.1.1"/>
    </reaction>
</comment>
<comment type="function">
    <text evidence="4">Catalyzes the interconversion of L-alanine and D-alanine. May also act on other amino acids.</text>
</comment>
<dbReference type="SUPFAM" id="SSF51419">
    <property type="entry name" value="PLP-binding barrel"/>
    <property type="match status" value="1"/>
</dbReference>
<dbReference type="PANTHER" id="PTHR30511:SF0">
    <property type="entry name" value="ALANINE RACEMASE, CATABOLIC-RELATED"/>
    <property type="match status" value="1"/>
</dbReference>
<dbReference type="HAMAP" id="MF_01201">
    <property type="entry name" value="Ala_racemase"/>
    <property type="match status" value="1"/>
</dbReference>
<feature type="active site" description="Proton acceptor; specific for L-alanine" evidence="4">
    <location>
        <position position="282"/>
    </location>
</feature>
<dbReference type="InterPro" id="IPR011079">
    <property type="entry name" value="Ala_racemase_C"/>
</dbReference>
<dbReference type="FunFam" id="3.20.20.10:FF:000002">
    <property type="entry name" value="Alanine racemase"/>
    <property type="match status" value="1"/>
</dbReference>
<evidence type="ECO:0000259" key="7">
    <source>
        <dbReference type="SMART" id="SM01005"/>
    </source>
</evidence>
<feature type="modified residue" description="N6-(pyridoxal phosphate)lysine" evidence="4 5">
    <location>
        <position position="55"/>
    </location>
</feature>
<evidence type="ECO:0000256" key="5">
    <source>
        <dbReference type="PIRSR" id="PIRSR600821-50"/>
    </source>
</evidence>
<keyword evidence="2 4" id="KW-0663">Pyridoxal phosphate</keyword>
<evidence type="ECO:0000256" key="6">
    <source>
        <dbReference type="PIRSR" id="PIRSR600821-52"/>
    </source>
</evidence>
<dbReference type="GO" id="GO:0009252">
    <property type="term" value="P:peptidoglycan biosynthetic process"/>
    <property type="evidence" value="ECO:0007669"/>
    <property type="project" value="TreeGrafter"/>
</dbReference>
<dbReference type="InterPro" id="IPR029066">
    <property type="entry name" value="PLP-binding_barrel"/>
</dbReference>
<reference evidence="9" key="1">
    <citation type="journal article" date="2013" name="Genome Announc.">
        <title>Whole-Genome Sequencing of Lactobacillus shenzhenensis Strain LY-73T.</title>
        <authorList>
            <person name="Lin Z."/>
            <person name="Liu Z."/>
            <person name="Yang R."/>
            <person name="Zou Y."/>
            <person name="Wan D."/>
            <person name="Chen J."/>
            <person name="Guo M."/>
            <person name="Zhao J."/>
            <person name="Fang C."/>
            <person name="Yang R."/>
            <person name="Liu F."/>
        </authorList>
    </citation>
    <scope>NUCLEOTIDE SEQUENCE [LARGE SCALE GENOMIC DNA]</scope>
    <source>
        <strain evidence="9">LY-73</strain>
    </source>
</reference>
<feature type="active site" description="Proton acceptor; specific for D-alanine" evidence="4">
    <location>
        <position position="55"/>
    </location>
</feature>
<dbReference type="InterPro" id="IPR001608">
    <property type="entry name" value="Ala_racemase_N"/>
</dbReference>
<dbReference type="GO" id="GO:0008784">
    <property type="term" value="F:alanine racemase activity"/>
    <property type="evidence" value="ECO:0007669"/>
    <property type="project" value="UniProtKB-UniRule"/>
</dbReference>
<dbReference type="HOGENOM" id="CLU_028393_2_1_9"/>
<organism evidence="8 9">
    <name type="scientific">Schleiferilactobacillus shenzhenensis LY-73</name>
    <dbReference type="NCBI Taxonomy" id="1231336"/>
    <lineage>
        <taxon>Bacteria</taxon>
        <taxon>Bacillati</taxon>
        <taxon>Bacillota</taxon>
        <taxon>Bacilli</taxon>
        <taxon>Lactobacillales</taxon>
        <taxon>Lactobacillaceae</taxon>
        <taxon>Schleiferilactobacillus</taxon>
    </lineage>
</organism>
<dbReference type="GO" id="GO:0030170">
    <property type="term" value="F:pyridoxal phosphate binding"/>
    <property type="evidence" value="ECO:0007669"/>
    <property type="project" value="UniProtKB-UniRule"/>
</dbReference>
<dbReference type="EC" id="5.1.1.1" evidence="4"/>
<dbReference type="SMART" id="SM01005">
    <property type="entry name" value="Ala_racemase_C"/>
    <property type="match status" value="1"/>
</dbReference>
<dbReference type="PANTHER" id="PTHR30511">
    <property type="entry name" value="ALANINE RACEMASE"/>
    <property type="match status" value="1"/>
</dbReference>
<comment type="cofactor">
    <cofactor evidence="1 4 5">
        <name>pyridoxal 5'-phosphate</name>
        <dbReference type="ChEBI" id="CHEBI:597326"/>
    </cofactor>
</comment>
<proteinExistence type="inferred from homology"/>
<dbReference type="Pfam" id="PF00842">
    <property type="entry name" value="Ala_racemase_C"/>
    <property type="match status" value="1"/>
</dbReference>
<feature type="domain" description="Alanine racemase C-terminal" evidence="7">
    <location>
        <begin position="261"/>
        <end position="386"/>
    </location>
</feature>
<feature type="binding site" evidence="4 6">
    <location>
        <position position="329"/>
    </location>
    <ligand>
        <name>substrate</name>
    </ligand>
</feature>
<dbReference type="SUPFAM" id="SSF50621">
    <property type="entry name" value="Alanine racemase C-terminal domain-like"/>
    <property type="match status" value="1"/>
</dbReference>
<dbReference type="NCBIfam" id="TIGR00492">
    <property type="entry name" value="alr"/>
    <property type="match status" value="1"/>
</dbReference>
<comment type="pathway">
    <text evidence="4">Amino-acid biosynthesis; D-alanine biosynthesis; D-alanine from L-alanine: step 1/1.</text>
</comment>
<evidence type="ECO:0000313" key="9">
    <source>
        <dbReference type="Proteomes" id="UP000030647"/>
    </source>
</evidence>
<protein>
    <recommendedName>
        <fullName evidence="4">Alanine racemase</fullName>
        <ecNumber evidence="4">5.1.1.1</ecNumber>
    </recommendedName>
</protein>
<evidence type="ECO:0000256" key="4">
    <source>
        <dbReference type="HAMAP-Rule" id="MF_01201"/>
    </source>
</evidence>
<evidence type="ECO:0000313" key="8">
    <source>
        <dbReference type="EMBL" id="ERL65316.1"/>
    </source>
</evidence>
<dbReference type="UniPathway" id="UPA00042">
    <property type="reaction ID" value="UER00497"/>
</dbReference>
<feature type="binding site" evidence="4 6">
    <location>
        <position position="153"/>
    </location>
    <ligand>
        <name>substrate</name>
    </ligand>
</feature>
<dbReference type="AlphaFoldDB" id="U4TKG4"/>
<dbReference type="InterPro" id="IPR009006">
    <property type="entry name" value="Ala_racemase/Decarboxylase_C"/>
</dbReference>
<keyword evidence="3 4" id="KW-0413">Isomerase</keyword>
<dbReference type="CDD" id="cd00430">
    <property type="entry name" value="PLPDE_III_AR"/>
    <property type="match status" value="1"/>
</dbReference>
<dbReference type="PRINTS" id="PR00992">
    <property type="entry name" value="ALARACEMASE"/>
</dbReference>
<gene>
    <name evidence="8" type="ORF">L248_2715</name>
</gene>
<dbReference type="InterPro" id="IPR000821">
    <property type="entry name" value="Ala_racemase"/>
</dbReference>
<evidence type="ECO:0000256" key="2">
    <source>
        <dbReference type="ARBA" id="ARBA00022898"/>
    </source>
</evidence>
<dbReference type="eggNOG" id="COG0787">
    <property type="taxonomic scope" value="Bacteria"/>
</dbReference>